<accession>C7MNL9</accession>
<dbReference type="RefSeq" id="WP_012803197.1">
    <property type="nucleotide sequence ID" value="NC_013170.1"/>
</dbReference>
<dbReference type="Proteomes" id="UP000000954">
    <property type="component" value="Chromosome"/>
</dbReference>
<dbReference type="AlphaFoldDB" id="C7MNL9"/>
<sequence>MMNAAATTRRSHEPPLRTRRCMTCSSKREKADLFRVVRHADGTVAFDPTGRAPGRGAYVCSPACLEEACRKGLMGRALKTRVDNRAAQQIVADMLREHERRAGID</sequence>
<evidence type="ECO:0000259" key="1">
    <source>
        <dbReference type="Pfam" id="PF04296"/>
    </source>
</evidence>
<keyword evidence="3" id="KW-1185">Reference proteome</keyword>
<dbReference type="InterPro" id="IPR037465">
    <property type="entry name" value="YlxR"/>
</dbReference>
<dbReference type="STRING" id="469378.Ccur_08050"/>
<evidence type="ECO:0000313" key="3">
    <source>
        <dbReference type="Proteomes" id="UP000000954"/>
    </source>
</evidence>
<feature type="domain" description="YlxR" evidence="1">
    <location>
        <begin position="19"/>
        <end position="90"/>
    </location>
</feature>
<dbReference type="eggNOG" id="COG2740">
    <property type="taxonomic scope" value="Bacteria"/>
</dbReference>
<dbReference type="EMBL" id="CP001682">
    <property type="protein sequence ID" value="ACU94509.1"/>
    <property type="molecule type" value="Genomic_DNA"/>
</dbReference>
<organism evidence="2 3">
    <name type="scientific">Cryptobacterium curtum (strain ATCC 700683 / DSM 15641 / CCUG 43107 / 12-3)</name>
    <dbReference type="NCBI Taxonomy" id="469378"/>
    <lineage>
        <taxon>Bacteria</taxon>
        <taxon>Bacillati</taxon>
        <taxon>Actinomycetota</taxon>
        <taxon>Coriobacteriia</taxon>
        <taxon>Eggerthellales</taxon>
        <taxon>Eggerthellaceae</taxon>
        <taxon>Cryptobacterium</taxon>
    </lineage>
</organism>
<dbReference type="InterPro" id="IPR035931">
    <property type="entry name" value="YlxR-like_sf"/>
</dbReference>
<evidence type="ECO:0000313" key="2">
    <source>
        <dbReference type="EMBL" id="ACU94509.1"/>
    </source>
</evidence>
<reference evidence="2 3" key="1">
    <citation type="journal article" date="2009" name="Stand. Genomic Sci.">
        <title>Complete genome sequence of Cryptobacterium curtum type strain (12-3).</title>
        <authorList>
            <person name="Mavrommatis K."/>
            <person name="Pukall R."/>
            <person name="Rohde C."/>
            <person name="Chen F."/>
            <person name="Sims D."/>
            <person name="Brettin T."/>
            <person name="Kuske C."/>
            <person name="Detter J.C."/>
            <person name="Han C."/>
            <person name="Lapidus A."/>
            <person name="Copeland A."/>
            <person name="Glavina Del Rio T."/>
            <person name="Nolan M."/>
            <person name="Lucas S."/>
            <person name="Tice H."/>
            <person name="Cheng J.F."/>
            <person name="Bruce D."/>
            <person name="Goodwin L."/>
            <person name="Pitluck S."/>
            <person name="Ovchinnikova G."/>
            <person name="Pati A."/>
            <person name="Ivanova N."/>
            <person name="Chen A."/>
            <person name="Palaniappan K."/>
            <person name="Chain P."/>
            <person name="D'haeseleer P."/>
            <person name="Goker M."/>
            <person name="Bristow J."/>
            <person name="Eisen J.A."/>
            <person name="Markowitz V."/>
            <person name="Hugenholtz P."/>
            <person name="Rohde M."/>
            <person name="Klenk H.P."/>
            <person name="Kyrpides N.C."/>
        </authorList>
    </citation>
    <scope>NUCLEOTIDE SEQUENCE [LARGE SCALE GENOMIC DNA]</scope>
    <source>
        <strain evidence="3">ATCC 700683 / DSM 15641 / 12-3</strain>
    </source>
</reference>
<name>C7MNL9_CRYCD</name>
<protein>
    <submittedName>
        <fullName evidence="2">Predicted nucleic-acid-binding protein implicated in transcription termination</fullName>
    </submittedName>
</protein>
<dbReference type="Gene3D" id="3.30.1230.10">
    <property type="entry name" value="YlxR-like"/>
    <property type="match status" value="1"/>
</dbReference>
<proteinExistence type="predicted"/>
<dbReference type="InterPro" id="IPR007393">
    <property type="entry name" value="YlxR_dom"/>
</dbReference>
<dbReference type="SUPFAM" id="SSF64376">
    <property type="entry name" value="YlxR-like"/>
    <property type="match status" value="1"/>
</dbReference>
<dbReference type="HOGENOM" id="CLU_147970_2_1_11"/>
<dbReference type="PANTHER" id="PTHR34215:SF1">
    <property type="entry name" value="YLXR DOMAIN-CONTAINING PROTEIN"/>
    <property type="match status" value="1"/>
</dbReference>
<dbReference type="PANTHER" id="PTHR34215">
    <property type="entry name" value="BLL0784 PROTEIN"/>
    <property type="match status" value="1"/>
</dbReference>
<dbReference type="Pfam" id="PF04296">
    <property type="entry name" value="YlxR"/>
    <property type="match status" value="1"/>
</dbReference>
<dbReference type="NCBIfam" id="NF047356">
    <property type="entry name" value="RNA_bind_RnpM"/>
    <property type="match status" value="1"/>
</dbReference>
<dbReference type="KEGG" id="ccu:Ccur_08050"/>
<gene>
    <name evidence="2" type="ordered locus">Ccur_08050</name>
</gene>